<dbReference type="AlphaFoldDB" id="A0A2U9BJQ2"/>
<dbReference type="Proteomes" id="UP000246464">
    <property type="component" value="Chromosome 7"/>
</dbReference>
<proteinExistence type="predicted"/>
<gene>
    <name evidence="2" type="ORF">SMAX5B_006495</name>
</gene>
<evidence type="ECO:0000313" key="3">
    <source>
        <dbReference type="Proteomes" id="UP000246464"/>
    </source>
</evidence>
<accession>A0A2U9BJQ2</accession>
<name>A0A2U9BJQ2_SCOMX</name>
<reference evidence="2 3" key="1">
    <citation type="submission" date="2017-12" db="EMBL/GenBank/DDBJ databases">
        <title>Integrating genomic resources of turbot (Scophthalmus maximus) in depth evaluation of genetic and physical mapping variation across individuals.</title>
        <authorList>
            <person name="Martinez P."/>
        </authorList>
    </citation>
    <scope>NUCLEOTIDE SEQUENCE [LARGE SCALE GENOMIC DNA]</scope>
</reference>
<feature type="region of interest" description="Disordered" evidence="1">
    <location>
        <begin position="36"/>
        <end position="58"/>
    </location>
</feature>
<keyword evidence="3" id="KW-1185">Reference proteome</keyword>
<organism evidence="2 3">
    <name type="scientific">Scophthalmus maximus</name>
    <name type="common">Turbot</name>
    <name type="synonym">Psetta maxima</name>
    <dbReference type="NCBI Taxonomy" id="52904"/>
    <lineage>
        <taxon>Eukaryota</taxon>
        <taxon>Metazoa</taxon>
        <taxon>Chordata</taxon>
        <taxon>Craniata</taxon>
        <taxon>Vertebrata</taxon>
        <taxon>Euteleostomi</taxon>
        <taxon>Actinopterygii</taxon>
        <taxon>Neopterygii</taxon>
        <taxon>Teleostei</taxon>
        <taxon>Neoteleostei</taxon>
        <taxon>Acanthomorphata</taxon>
        <taxon>Carangaria</taxon>
        <taxon>Pleuronectiformes</taxon>
        <taxon>Pleuronectoidei</taxon>
        <taxon>Scophthalmidae</taxon>
        <taxon>Scophthalmus</taxon>
    </lineage>
</organism>
<evidence type="ECO:0000256" key="1">
    <source>
        <dbReference type="SAM" id="MobiDB-lite"/>
    </source>
</evidence>
<dbReference type="EMBL" id="CP026249">
    <property type="protein sequence ID" value="AWP04000.1"/>
    <property type="molecule type" value="Genomic_DNA"/>
</dbReference>
<sequence length="118" mass="13147">MTTPPKGIEEAAKGLEKRTHFQTYTIKLIIFSGHYNDSPTVAKQGSPGSPQENAPISGNWQWDSPWEDVCFTTPSVCQVRGGKVGYDEVDAEPGHIHADKNNSRTFCGVRVKRERCIR</sequence>
<evidence type="ECO:0000313" key="2">
    <source>
        <dbReference type="EMBL" id="AWP04000.1"/>
    </source>
</evidence>
<protein>
    <submittedName>
        <fullName evidence="2">Uncharacterized protein</fullName>
    </submittedName>
</protein>